<evidence type="ECO:0000313" key="3">
    <source>
        <dbReference type="Proteomes" id="UP000541535"/>
    </source>
</evidence>
<dbReference type="GO" id="GO:0008664">
    <property type="term" value="F:RNA 2',3'-cyclic 3'-phosphodiesterase activity"/>
    <property type="evidence" value="ECO:0007669"/>
    <property type="project" value="InterPro"/>
</dbReference>
<accession>A0A7W5BDT5</accession>
<dbReference type="Gene3D" id="3.90.1140.10">
    <property type="entry name" value="Cyclic phosphodiesterase"/>
    <property type="match status" value="1"/>
</dbReference>
<dbReference type="Proteomes" id="UP000541535">
    <property type="component" value="Unassembled WGS sequence"/>
</dbReference>
<dbReference type="GO" id="GO:0016874">
    <property type="term" value="F:ligase activity"/>
    <property type="evidence" value="ECO:0007669"/>
    <property type="project" value="UniProtKB-KW"/>
</dbReference>
<gene>
    <name evidence="2" type="ORF">FHS03_004455</name>
</gene>
<dbReference type="Pfam" id="PF13563">
    <property type="entry name" value="2_5_RNA_ligase2"/>
    <property type="match status" value="1"/>
</dbReference>
<proteinExistence type="predicted"/>
<comment type="caution">
    <text evidence="2">The sequence shown here is derived from an EMBL/GenBank/DDBJ whole genome shotgun (WGS) entry which is preliminary data.</text>
</comment>
<dbReference type="PANTHER" id="PTHR35561">
    <property type="entry name" value="RNA 2',3'-CYCLIC PHOSPHODIESTERASE"/>
    <property type="match status" value="1"/>
</dbReference>
<protein>
    <submittedName>
        <fullName evidence="2">2'-5' RNA ligase</fullName>
        <ecNumber evidence="2">6.5.1.-</ecNumber>
    </submittedName>
</protein>
<keyword evidence="1" id="KW-0378">Hydrolase</keyword>
<reference evidence="2 3" key="1">
    <citation type="submission" date="2020-08" db="EMBL/GenBank/DDBJ databases">
        <title>Genomic Encyclopedia of Type Strains, Phase III (KMG-III): the genomes of soil and plant-associated and newly described type strains.</title>
        <authorList>
            <person name="Whitman W."/>
        </authorList>
    </citation>
    <scope>NUCLEOTIDE SEQUENCE [LARGE SCALE GENOMIC DNA]</scope>
    <source>
        <strain evidence="2 3">CECT 8897</strain>
    </source>
</reference>
<dbReference type="AlphaFoldDB" id="A0A7W5BDT5"/>
<keyword evidence="2" id="KW-0436">Ligase</keyword>
<dbReference type="GO" id="GO:0004113">
    <property type="term" value="F:2',3'-cyclic-nucleotide 3'-phosphodiesterase activity"/>
    <property type="evidence" value="ECO:0007669"/>
    <property type="project" value="InterPro"/>
</dbReference>
<dbReference type="SUPFAM" id="SSF55144">
    <property type="entry name" value="LigT-like"/>
    <property type="match status" value="1"/>
</dbReference>
<dbReference type="EMBL" id="JACHXD010000016">
    <property type="protein sequence ID" value="MBB3121377.1"/>
    <property type="molecule type" value="Genomic_DNA"/>
</dbReference>
<dbReference type="EC" id="6.5.1.-" evidence="2"/>
<dbReference type="PANTHER" id="PTHR35561:SF1">
    <property type="entry name" value="RNA 2',3'-CYCLIC PHOSPHODIESTERASE"/>
    <property type="match status" value="1"/>
</dbReference>
<evidence type="ECO:0000313" key="2">
    <source>
        <dbReference type="EMBL" id="MBB3121377.1"/>
    </source>
</evidence>
<sequence>MAEQLTLPGIDPKPVLSDRLMLVLLPDAGAVQQVCQRRQALSTRYRLHGRPIIPGRMHITLAGFGDFPGLPPRLVSGLSRLLATVDAPCFTACLDTAMSFDGAHMRAKGRHALVLSGDDGVAGVRILYAALAQRLRAAGFRRVPRQIMPHLTLSYEKLHLAPVQVQPVRWPVQEFVLARSRIGSGEPYAILGRWPLRH</sequence>
<organism evidence="2 3">
    <name type="scientific">Pseudoduganella violacea</name>
    <dbReference type="NCBI Taxonomy" id="1715466"/>
    <lineage>
        <taxon>Bacteria</taxon>
        <taxon>Pseudomonadati</taxon>
        <taxon>Pseudomonadota</taxon>
        <taxon>Betaproteobacteria</taxon>
        <taxon>Burkholderiales</taxon>
        <taxon>Oxalobacteraceae</taxon>
        <taxon>Telluria group</taxon>
        <taxon>Pseudoduganella</taxon>
    </lineage>
</organism>
<keyword evidence="3" id="KW-1185">Reference proteome</keyword>
<dbReference type="RefSeq" id="WP_183443101.1">
    <property type="nucleotide sequence ID" value="NZ_JACHXD010000016.1"/>
</dbReference>
<dbReference type="InterPro" id="IPR009097">
    <property type="entry name" value="Cyclic_Pdiesterase"/>
</dbReference>
<evidence type="ECO:0000256" key="1">
    <source>
        <dbReference type="ARBA" id="ARBA00022801"/>
    </source>
</evidence>
<name>A0A7W5BDT5_9BURK</name>
<dbReference type="InterPro" id="IPR004175">
    <property type="entry name" value="RNA_CPDase"/>
</dbReference>